<dbReference type="PANTHER" id="PTHR34985:SF1">
    <property type="entry name" value="SLR0554 PROTEIN"/>
    <property type="match status" value="1"/>
</dbReference>
<evidence type="ECO:0000313" key="2">
    <source>
        <dbReference type="EMBL" id="MBH0239117.1"/>
    </source>
</evidence>
<dbReference type="AlphaFoldDB" id="A0A931I2M7"/>
<feature type="domain" description="Virulence-associated protein E-like" evidence="1">
    <location>
        <begin position="171"/>
        <end position="385"/>
    </location>
</feature>
<dbReference type="PANTHER" id="PTHR34985">
    <property type="entry name" value="SLR0554 PROTEIN"/>
    <property type="match status" value="1"/>
</dbReference>
<sequence>MPYDPGGNGPPDNEKAARTAIRSGDISNIYTVDSTANHPENASAIDRPEGGKVLRLASARRPAAPSGLIVGERGQPLSIVANVLEILRTDPHLSDLFSFDEMAGEAILRGAIPGQRGAPSMKARPIRDVDATGIQVYIQRHHLPSVALDTVHQAIEARAAERGFHPVRDYLQALEWDGIPRLSRWVPTYLGAEDSVYHCQVGALFLLSMVARVMRPGCKSDYCVVLEGPQGARKSTACAILGGAYFSDSLPDIASAGKDVSIHLKGRWLLEIAEMSAMSKAESAALKAFITRTEERFRPPYGRKEVVQPRHCVFVGTTNEATYLRDATGARRFWPVKVGRIDTDALARDRDQLFAEALHLFNTGANWWPSADFEARHVVEQQSERFEGDAWDDNVRAYIAGKSRVRVQDVAQEALSLPIGRIGIAEQRRIAAILRRSGWLAKRTNTERFFVRVA</sequence>
<dbReference type="Pfam" id="PF05272">
    <property type="entry name" value="VapE-like_dom"/>
    <property type="match status" value="1"/>
</dbReference>
<dbReference type="SUPFAM" id="SSF52540">
    <property type="entry name" value="P-loop containing nucleoside triphosphate hydrolases"/>
    <property type="match status" value="1"/>
</dbReference>
<organism evidence="2 3">
    <name type="scientific">Methylobrevis albus</name>
    <dbReference type="NCBI Taxonomy" id="2793297"/>
    <lineage>
        <taxon>Bacteria</taxon>
        <taxon>Pseudomonadati</taxon>
        <taxon>Pseudomonadota</taxon>
        <taxon>Alphaproteobacteria</taxon>
        <taxon>Hyphomicrobiales</taxon>
        <taxon>Pleomorphomonadaceae</taxon>
        <taxon>Methylobrevis</taxon>
    </lineage>
</organism>
<evidence type="ECO:0000313" key="3">
    <source>
        <dbReference type="Proteomes" id="UP000631694"/>
    </source>
</evidence>
<comment type="caution">
    <text evidence="2">The sequence shown here is derived from an EMBL/GenBank/DDBJ whole genome shotgun (WGS) entry which is preliminary data.</text>
</comment>
<proteinExistence type="predicted"/>
<name>A0A931I2M7_9HYPH</name>
<dbReference type="EMBL" id="JADZLT010000052">
    <property type="protein sequence ID" value="MBH0239117.1"/>
    <property type="molecule type" value="Genomic_DNA"/>
</dbReference>
<dbReference type="InterPro" id="IPR027417">
    <property type="entry name" value="P-loop_NTPase"/>
</dbReference>
<accession>A0A931I2M7</accession>
<protein>
    <submittedName>
        <fullName evidence="2">Virulence-associated E family protein</fullName>
    </submittedName>
</protein>
<dbReference type="InterPro" id="IPR007936">
    <property type="entry name" value="VapE-like_dom"/>
</dbReference>
<dbReference type="RefSeq" id="WP_197312182.1">
    <property type="nucleotide sequence ID" value="NZ_JADZLT010000052.1"/>
</dbReference>
<gene>
    <name evidence="2" type="ORF">I5731_14910</name>
</gene>
<keyword evidence="3" id="KW-1185">Reference proteome</keyword>
<evidence type="ECO:0000259" key="1">
    <source>
        <dbReference type="Pfam" id="PF05272"/>
    </source>
</evidence>
<reference evidence="2" key="1">
    <citation type="submission" date="2020-12" db="EMBL/GenBank/DDBJ databases">
        <title>Methylobrevis albus sp. nov., isolated from fresh water lack sediment.</title>
        <authorList>
            <person name="Zou Q."/>
        </authorList>
    </citation>
    <scope>NUCLEOTIDE SEQUENCE</scope>
    <source>
        <strain evidence="2">L22</strain>
    </source>
</reference>
<dbReference type="Proteomes" id="UP000631694">
    <property type="component" value="Unassembled WGS sequence"/>
</dbReference>